<proteinExistence type="predicted"/>
<dbReference type="SUPFAM" id="SSF49899">
    <property type="entry name" value="Concanavalin A-like lectins/glucanases"/>
    <property type="match status" value="1"/>
</dbReference>
<name>F4BUL0_METSG</name>
<evidence type="ECO:0000313" key="3">
    <source>
        <dbReference type="Proteomes" id="UP000007807"/>
    </source>
</evidence>
<accession>F4BUL0</accession>
<dbReference type="InterPro" id="IPR013320">
    <property type="entry name" value="ConA-like_dom_sf"/>
</dbReference>
<dbReference type="InParanoid" id="F4BUL0"/>
<evidence type="ECO:0000256" key="1">
    <source>
        <dbReference type="SAM" id="Phobius"/>
    </source>
</evidence>
<evidence type="ECO:0000313" key="2">
    <source>
        <dbReference type="EMBL" id="AEB67085.1"/>
    </source>
</evidence>
<dbReference type="STRING" id="990316.MCON_0185"/>
<dbReference type="KEGG" id="mcj:MCON_0185"/>
<protein>
    <submittedName>
        <fullName evidence="2">Uncharacterized protein</fullName>
    </submittedName>
</protein>
<feature type="transmembrane region" description="Helical" evidence="1">
    <location>
        <begin position="95"/>
        <end position="114"/>
    </location>
</feature>
<sequence length="120" mass="13800">MPDYNVNRNSMNALKTTSSSYMQHNAIPSLFFNGENNFSVEVFFYLKSKEPRSILYGQQGKFELGVDNGQIFLNAPGFCNFIVPEDIVTLLSGNFYFIALTYCTFQLFALFIIYTDYFKS</sequence>
<keyword evidence="3" id="KW-1185">Reference proteome</keyword>
<gene>
    <name evidence="2" type="ordered locus">MCON_0185</name>
</gene>
<dbReference type="AlphaFoldDB" id="F4BUL0"/>
<dbReference type="EMBL" id="CP002565">
    <property type="protein sequence ID" value="AEB67085.1"/>
    <property type="molecule type" value="Genomic_DNA"/>
</dbReference>
<dbReference type="HOGENOM" id="CLU_2044408_0_0_2"/>
<keyword evidence="1" id="KW-0472">Membrane</keyword>
<organism evidence="2 3">
    <name type="scientific">Methanothrix soehngenii (strain ATCC 5969 / DSM 3671 / JCM 10134 / NBRC 103675 / OCM 69 / GP-6)</name>
    <name type="common">Methanosaeta concilii</name>
    <dbReference type="NCBI Taxonomy" id="990316"/>
    <lineage>
        <taxon>Archaea</taxon>
        <taxon>Methanobacteriati</taxon>
        <taxon>Methanobacteriota</taxon>
        <taxon>Stenosarchaea group</taxon>
        <taxon>Methanomicrobia</taxon>
        <taxon>Methanotrichales</taxon>
        <taxon>Methanotrichaceae</taxon>
        <taxon>Methanothrix</taxon>
    </lineage>
</organism>
<keyword evidence="1" id="KW-0812">Transmembrane</keyword>
<dbReference type="Proteomes" id="UP000007807">
    <property type="component" value="Chromosome"/>
</dbReference>
<reference evidence="2 3" key="1">
    <citation type="journal article" date="2011" name="J. Bacteriol.">
        <title>Complete genome sequence of Methanosaeta concilii, a specialist in aceticlastic methanogenesis.</title>
        <authorList>
            <person name="Barber R.D."/>
            <person name="Zhang L."/>
            <person name="Harnack M."/>
            <person name="Olson M.V."/>
            <person name="Kaul R."/>
            <person name="Ingram-Smith C."/>
            <person name="Smith K.S."/>
        </authorList>
    </citation>
    <scope>NUCLEOTIDE SEQUENCE [LARGE SCALE GENOMIC DNA]</scope>
    <source>
        <strain evidence="3">ATCC 5969 / DSM 3671 / JCM 10134 / NBRC 103675 / OCM 69 / GP-6</strain>
    </source>
</reference>
<keyword evidence="1" id="KW-1133">Transmembrane helix</keyword>